<dbReference type="Proteomes" id="UP000049855">
    <property type="component" value="Unassembled WGS sequence"/>
</dbReference>
<dbReference type="InterPro" id="IPR015797">
    <property type="entry name" value="NUDIX_hydrolase-like_dom_sf"/>
</dbReference>
<keyword evidence="4 9" id="KW-0378">Hydrolase</keyword>
<dbReference type="RefSeq" id="WP_021169810.1">
    <property type="nucleotide sequence ID" value="NZ_CTRP01000003.1"/>
</dbReference>
<name>A0A0U1KUT6_9FIRM</name>
<dbReference type="CDD" id="cd03426">
    <property type="entry name" value="NUDIX_CoAse_Nudt7"/>
    <property type="match status" value="1"/>
</dbReference>
<dbReference type="InterPro" id="IPR000086">
    <property type="entry name" value="NUDIX_hydrolase_dom"/>
</dbReference>
<keyword evidence="10" id="KW-1185">Reference proteome</keyword>
<feature type="domain" description="Nudix hydrolase" evidence="8">
    <location>
        <begin position="27"/>
        <end position="166"/>
    </location>
</feature>
<evidence type="ECO:0000256" key="3">
    <source>
        <dbReference type="ARBA" id="ARBA00022723"/>
    </source>
</evidence>
<feature type="transmembrane region" description="Helical" evidence="7">
    <location>
        <begin position="191"/>
        <end position="208"/>
    </location>
</feature>
<dbReference type="Pfam" id="PF00293">
    <property type="entry name" value="NUDIX"/>
    <property type="match status" value="1"/>
</dbReference>
<keyword evidence="7" id="KW-0472">Membrane</keyword>
<keyword evidence="6" id="KW-0464">Manganese</keyword>
<comment type="cofactor">
    <cofactor evidence="2">
        <name>Mg(2+)</name>
        <dbReference type="ChEBI" id="CHEBI:18420"/>
    </cofactor>
</comment>
<organism evidence="9 10">
    <name type="scientific">Sporomusa ovata</name>
    <dbReference type="NCBI Taxonomy" id="2378"/>
    <lineage>
        <taxon>Bacteria</taxon>
        <taxon>Bacillati</taxon>
        <taxon>Bacillota</taxon>
        <taxon>Negativicutes</taxon>
        <taxon>Selenomonadales</taxon>
        <taxon>Sporomusaceae</taxon>
        <taxon>Sporomusa</taxon>
    </lineage>
</organism>
<evidence type="ECO:0000256" key="2">
    <source>
        <dbReference type="ARBA" id="ARBA00001946"/>
    </source>
</evidence>
<comment type="cofactor">
    <cofactor evidence="1">
        <name>Mn(2+)</name>
        <dbReference type="ChEBI" id="CHEBI:29035"/>
    </cofactor>
</comment>
<evidence type="ECO:0000256" key="4">
    <source>
        <dbReference type="ARBA" id="ARBA00022801"/>
    </source>
</evidence>
<dbReference type="GO" id="GO:0046872">
    <property type="term" value="F:metal ion binding"/>
    <property type="evidence" value="ECO:0007669"/>
    <property type="project" value="UniProtKB-KW"/>
</dbReference>
<evidence type="ECO:0000256" key="1">
    <source>
        <dbReference type="ARBA" id="ARBA00001936"/>
    </source>
</evidence>
<evidence type="ECO:0000256" key="7">
    <source>
        <dbReference type="SAM" id="Phobius"/>
    </source>
</evidence>
<keyword evidence="3" id="KW-0479">Metal-binding</keyword>
<sequence length="218" mass="23931">MDTHTVRRALAGALPSQSGKIANAEDYLQAAVTIPLIEIDGQPSILFEVRSGKLNWQPGDICFPGGRIENRDSSPLEAAVRETVEELGVKKGDIAALGALDLLVSPIGVILYPYVVYITTAISLVPNMDEVAEVFTVPLDFLLAAKPQTAFMETATKPLEGFPFELLPPEYPRGYRGRAKYPVLFYQYNHYVIWGVTARVLAAFIGICQNRMSGYPLL</sequence>
<feature type="transmembrane region" description="Helical" evidence="7">
    <location>
        <begin position="94"/>
        <end position="115"/>
    </location>
</feature>
<evidence type="ECO:0000256" key="5">
    <source>
        <dbReference type="ARBA" id="ARBA00022842"/>
    </source>
</evidence>
<dbReference type="SUPFAM" id="SSF55811">
    <property type="entry name" value="Nudix"/>
    <property type="match status" value="1"/>
</dbReference>
<protein>
    <submittedName>
        <fullName evidence="9">Hypothetical nudix hydrolase YeaB</fullName>
    </submittedName>
</protein>
<evidence type="ECO:0000259" key="8">
    <source>
        <dbReference type="PROSITE" id="PS51462"/>
    </source>
</evidence>
<dbReference type="PANTHER" id="PTHR12992:SF11">
    <property type="entry name" value="MITOCHONDRIAL COENZYME A DIPHOSPHATASE NUDT8"/>
    <property type="match status" value="1"/>
</dbReference>
<dbReference type="InterPro" id="IPR045121">
    <property type="entry name" value="CoAse"/>
</dbReference>
<gene>
    <name evidence="9" type="ORF">SpAn4DRAFT_2084</name>
</gene>
<proteinExistence type="predicted"/>
<dbReference type="PROSITE" id="PS51462">
    <property type="entry name" value="NUDIX"/>
    <property type="match status" value="1"/>
</dbReference>
<dbReference type="PANTHER" id="PTHR12992">
    <property type="entry name" value="NUDIX HYDROLASE"/>
    <property type="match status" value="1"/>
</dbReference>
<dbReference type="EMBL" id="CTRP01000003">
    <property type="protein sequence ID" value="CQR71106.1"/>
    <property type="molecule type" value="Genomic_DNA"/>
</dbReference>
<dbReference type="GO" id="GO:0010945">
    <property type="term" value="F:coenzyme A diphosphatase activity"/>
    <property type="evidence" value="ECO:0007669"/>
    <property type="project" value="InterPro"/>
</dbReference>
<evidence type="ECO:0000313" key="10">
    <source>
        <dbReference type="Proteomes" id="UP000049855"/>
    </source>
</evidence>
<accession>A0A0U1KUT6</accession>
<dbReference type="Gene3D" id="3.90.79.10">
    <property type="entry name" value="Nucleoside Triphosphate Pyrophosphohydrolase"/>
    <property type="match status" value="1"/>
</dbReference>
<dbReference type="AlphaFoldDB" id="A0A0U1KUT6"/>
<keyword evidence="7" id="KW-1133">Transmembrane helix</keyword>
<keyword evidence="7" id="KW-0812">Transmembrane</keyword>
<keyword evidence="5" id="KW-0460">Magnesium</keyword>
<evidence type="ECO:0000256" key="6">
    <source>
        <dbReference type="ARBA" id="ARBA00023211"/>
    </source>
</evidence>
<evidence type="ECO:0000313" key="9">
    <source>
        <dbReference type="EMBL" id="CQR71106.1"/>
    </source>
</evidence>
<reference evidence="10" key="1">
    <citation type="submission" date="2015-03" db="EMBL/GenBank/DDBJ databases">
        <authorList>
            <person name="Nijsse Bart"/>
        </authorList>
    </citation>
    <scope>NUCLEOTIDE SEQUENCE [LARGE SCALE GENOMIC DNA]</scope>
</reference>